<gene>
    <name evidence="1" type="ORF">AB0K95_26090</name>
</gene>
<reference evidence="1 2" key="1">
    <citation type="submission" date="2024-06" db="EMBL/GenBank/DDBJ databases">
        <title>The Natural Products Discovery Center: Release of the First 8490 Sequenced Strains for Exploring Actinobacteria Biosynthetic Diversity.</title>
        <authorList>
            <person name="Kalkreuter E."/>
            <person name="Kautsar S.A."/>
            <person name="Yang D."/>
            <person name="Bader C.D."/>
            <person name="Teijaro C.N."/>
            <person name="Fluegel L."/>
            <person name="Davis C.M."/>
            <person name="Simpson J.R."/>
            <person name="Lauterbach L."/>
            <person name="Steele A.D."/>
            <person name="Gui C."/>
            <person name="Meng S."/>
            <person name="Li G."/>
            <person name="Viehrig K."/>
            <person name="Ye F."/>
            <person name="Su P."/>
            <person name="Kiefer A.F."/>
            <person name="Nichols A."/>
            <person name="Cepeda A.J."/>
            <person name="Yan W."/>
            <person name="Fan B."/>
            <person name="Jiang Y."/>
            <person name="Adhikari A."/>
            <person name="Zheng C.-J."/>
            <person name="Schuster L."/>
            <person name="Cowan T.M."/>
            <person name="Smanski M.J."/>
            <person name="Chevrette M.G."/>
            <person name="De Carvalho L.P.S."/>
            <person name="Shen B."/>
        </authorList>
    </citation>
    <scope>NUCLEOTIDE SEQUENCE [LARGE SCALE GENOMIC DNA]</scope>
    <source>
        <strain evidence="1 2">NPDC052768</strain>
    </source>
</reference>
<dbReference type="Pfam" id="PF10117">
    <property type="entry name" value="McrBC"/>
    <property type="match status" value="1"/>
</dbReference>
<evidence type="ECO:0000313" key="2">
    <source>
        <dbReference type="Proteomes" id="UP001552527"/>
    </source>
</evidence>
<organism evidence="1 2">
    <name type="scientific">Streptomyces werraensis</name>
    <dbReference type="NCBI Taxonomy" id="68284"/>
    <lineage>
        <taxon>Bacteria</taxon>
        <taxon>Bacillati</taxon>
        <taxon>Actinomycetota</taxon>
        <taxon>Actinomycetes</taxon>
        <taxon>Kitasatosporales</taxon>
        <taxon>Streptomycetaceae</taxon>
        <taxon>Streptomyces</taxon>
    </lineage>
</organism>
<comment type="caution">
    <text evidence="1">The sequence shown here is derived from an EMBL/GenBank/DDBJ whole genome shotgun (WGS) entry which is preliminary data.</text>
</comment>
<keyword evidence="2" id="KW-1185">Reference proteome</keyword>
<evidence type="ECO:0008006" key="3">
    <source>
        <dbReference type="Google" id="ProtNLM"/>
    </source>
</evidence>
<dbReference type="EMBL" id="JBFATE010000012">
    <property type="protein sequence ID" value="MEV5248716.1"/>
    <property type="molecule type" value="Genomic_DNA"/>
</dbReference>
<dbReference type="PANTHER" id="PTHR38733">
    <property type="entry name" value="PROTEIN MCRC"/>
    <property type="match status" value="1"/>
</dbReference>
<dbReference type="InterPro" id="IPR019292">
    <property type="entry name" value="McrC"/>
</dbReference>
<name>A0ABV3JLQ0_9ACTN</name>
<protein>
    <recommendedName>
        <fullName evidence="3">5-methylcytosine-specific restriction enzyme subunit McrC</fullName>
    </recommendedName>
</protein>
<proteinExistence type="predicted"/>
<evidence type="ECO:0000313" key="1">
    <source>
        <dbReference type="EMBL" id="MEV5248716.1"/>
    </source>
</evidence>
<accession>A0ABV3JLQ0</accession>
<dbReference type="Proteomes" id="UP001552527">
    <property type="component" value="Unassembled WGS sequence"/>
</dbReference>
<sequence>MRTLELREYESRVVSGVRLGPADRALYANDQLSARIGIRELPAERLEVTASACVGVLRLDALEIRIRPKYLGTDLDVLRMMEYAAGRRDLLDASRMVLGGAPHLRDLVALLVTEECERILAHGVRRDYVTVEDDLRAVRGRLLVDRQVLRHHGRPDRLACRFDEHDGDIVDNRLCAAALSLAARTAGSSTVRARARRAATRFAQIAPTPLGDLRAAWESLDHHRHNAHYRRAHRWAALLLGGGGIDGLFTAGSLASRALLIDMNALFEAFGTRLLREAADGTGWAVREQSRHRGVLLDERTGRSYGEVRPDLLLSGTVGGVPQRLPVDLKYKLYEHKKLTPSDTYQAALYAHALARQPPGVPPTCVLVHPGDTSAARQSVAVRRFDGAVSARIRTVSVRLPAVLGTPEGAERRALLRKVWSAVAG</sequence>
<dbReference type="PANTHER" id="PTHR38733:SF1">
    <property type="entry name" value="TYPE IV METHYL-DIRECTED RESTRICTION ENZYME ECOKMCRBC"/>
    <property type="match status" value="1"/>
</dbReference>
<dbReference type="RefSeq" id="WP_364025478.1">
    <property type="nucleotide sequence ID" value="NZ_JBFATD010000012.1"/>
</dbReference>